<dbReference type="EMBL" id="HACG01005071">
    <property type="protein sequence ID" value="CEK51936.1"/>
    <property type="molecule type" value="Transcribed_RNA"/>
</dbReference>
<evidence type="ECO:0000313" key="2">
    <source>
        <dbReference type="EMBL" id="CEK51936.1"/>
    </source>
</evidence>
<feature type="non-terminal residue" evidence="2">
    <location>
        <position position="82"/>
    </location>
</feature>
<name>A0A0B6Y811_9EUPU</name>
<gene>
    <name evidence="2" type="primary">ORF14872</name>
</gene>
<dbReference type="InterPro" id="IPR001680">
    <property type="entry name" value="WD40_rpt"/>
</dbReference>
<organism evidence="2">
    <name type="scientific">Arion vulgaris</name>
    <dbReference type="NCBI Taxonomy" id="1028688"/>
    <lineage>
        <taxon>Eukaryota</taxon>
        <taxon>Metazoa</taxon>
        <taxon>Spiralia</taxon>
        <taxon>Lophotrochozoa</taxon>
        <taxon>Mollusca</taxon>
        <taxon>Gastropoda</taxon>
        <taxon>Heterobranchia</taxon>
        <taxon>Euthyneura</taxon>
        <taxon>Panpulmonata</taxon>
        <taxon>Eupulmonata</taxon>
        <taxon>Stylommatophora</taxon>
        <taxon>Helicina</taxon>
        <taxon>Arionoidea</taxon>
        <taxon>Arionidae</taxon>
        <taxon>Arion</taxon>
    </lineage>
</organism>
<dbReference type="AlphaFoldDB" id="A0A0B6Y811"/>
<feature type="non-terminal residue" evidence="2">
    <location>
        <position position="1"/>
    </location>
</feature>
<reference evidence="2" key="1">
    <citation type="submission" date="2014-12" db="EMBL/GenBank/DDBJ databases">
        <title>Insight into the proteome of Arion vulgaris.</title>
        <authorList>
            <person name="Aradska J."/>
            <person name="Bulat T."/>
            <person name="Smidak R."/>
            <person name="Sarate P."/>
            <person name="Gangsoo J."/>
            <person name="Sialana F."/>
            <person name="Bilban M."/>
            <person name="Lubec G."/>
        </authorList>
    </citation>
    <scope>NUCLEOTIDE SEQUENCE</scope>
    <source>
        <tissue evidence="2">Skin</tissue>
    </source>
</reference>
<feature type="repeat" description="WD" evidence="1">
    <location>
        <begin position="18"/>
        <end position="51"/>
    </location>
</feature>
<proteinExistence type="predicted"/>
<accession>A0A0B6Y811</accession>
<protein>
    <submittedName>
        <fullName evidence="2">Uncharacterized protein</fullName>
    </submittedName>
</protein>
<dbReference type="PROSITE" id="PS50082">
    <property type="entry name" value="WD_REPEATS_2"/>
    <property type="match status" value="1"/>
</dbReference>
<dbReference type="InterPro" id="IPR036322">
    <property type="entry name" value="WD40_repeat_dom_sf"/>
</dbReference>
<dbReference type="SUPFAM" id="SSF50978">
    <property type="entry name" value="WD40 repeat-like"/>
    <property type="match status" value="1"/>
</dbReference>
<evidence type="ECO:0000256" key="1">
    <source>
        <dbReference type="PROSITE-ProRule" id="PRU00221"/>
    </source>
</evidence>
<keyword evidence="1" id="KW-0853">WD repeat</keyword>
<dbReference type="InterPro" id="IPR019775">
    <property type="entry name" value="WD40_repeat_CS"/>
</dbReference>
<sequence>QNVPLTVTYATQPAHFHGDSPQQKIACLSTTFNEDFIATSTRDGNIVVWDLGHILKKHCQFDIDVTNALVALKTGLQIERVE</sequence>
<dbReference type="PROSITE" id="PS00678">
    <property type="entry name" value="WD_REPEATS_1"/>
    <property type="match status" value="1"/>
</dbReference>